<dbReference type="GO" id="GO:0005634">
    <property type="term" value="C:nucleus"/>
    <property type="evidence" value="ECO:0007669"/>
    <property type="project" value="TreeGrafter"/>
</dbReference>
<dbReference type="Pfam" id="PF00653">
    <property type="entry name" value="BIR"/>
    <property type="match status" value="1"/>
</dbReference>
<gene>
    <name evidence="1" type="primary">CSON003743</name>
</gene>
<dbReference type="InterPro" id="IPR050784">
    <property type="entry name" value="IAP"/>
</dbReference>
<dbReference type="SUPFAM" id="SSF57924">
    <property type="entry name" value="Inhibitor of apoptosis (IAP) repeat"/>
    <property type="match status" value="2"/>
</dbReference>
<dbReference type="PANTHER" id="PTHR10044:SF139">
    <property type="entry name" value="DEATH-ASSOCIATED INHIBITOR OF APOPTOSIS 2"/>
    <property type="match status" value="1"/>
</dbReference>
<dbReference type="PROSITE" id="PS50143">
    <property type="entry name" value="BIR_REPEAT_2"/>
    <property type="match status" value="2"/>
</dbReference>
<dbReference type="Gene3D" id="1.10.1170.10">
    <property type="entry name" value="Inhibitor Of Apoptosis Protein (2mihbC-IAP-1), Chain A"/>
    <property type="match status" value="2"/>
</dbReference>
<dbReference type="CDD" id="cd00022">
    <property type="entry name" value="BIR"/>
    <property type="match status" value="1"/>
</dbReference>
<dbReference type="EMBL" id="UFQT01001715">
    <property type="protein sequence ID" value="SSX31493.1"/>
    <property type="molecule type" value="Genomic_DNA"/>
</dbReference>
<dbReference type="InterPro" id="IPR001370">
    <property type="entry name" value="BIR_rpt"/>
</dbReference>
<dbReference type="AlphaFoldDB" id="A0A336MRT1"/>
<dbReference type="GO" id="GO:0005737">
    <property type="term" value="C:cytoplasm"/>
    <property type="evidence" value="ECO:0007669"/>
    <property type="project" value="TreeGrafter"/>
</dbReference>
<dbReference type="SMART" id="SM00238">
    <property type="entry name" value="BIR"/>
    <property type="match status" value="1"/>
</dbReference>
<dbReference type="PANTHER" id="PTHR10044">
    <property type="entry name" value="INHIBITOR OF APOPTOSIS"/>
    <property type="match status" value="1"/>
</dbReference>
<name>A0A336MRT1_CULSO</name>
<accession>A0A336MRT1</accession>
<dbReference type="VEuPathDB" id="VectorBase:CSON003743"/>
<reference evidence="1" key="1">
    <citation type="submission" date="2018-07" db="EMBL/GenBank/DDBJ databases">
        <authorList>
            <person name="Quirk P.G."/>
            <person name="Krulwich T.A."/>
        </authorList>
    </citation>
    <scope>NUCLEOTIDE SEQUENCE</scope>
</reference>
<proteinExistence type="predicted"/>
<sequence length="204" mass="24114">MHQMILKNHSDVEINLLVMAKMYSVSAHLYPLFLQKTRLETFTEWLDASIDINILARLGFYYIGGPTHNTKCFYCNAIIGNWENFPNTISEHLRYSYNCPLITGEQTDNQPINSEELNETLNRIRVNYLNTSYHALMNETEFINCLDTFFSKYFYLRKFKHPEFIMASKRLKSFANWPCGLKQKPDELAHSGFFYQNLYDEPFL</sequence>
<protein>
    <submittedName>
        <fullName evidence="1">CSON003743 protein</fullName>
    </submittedName>
</protein>
<evidence type="ECO:0000313" key="1">
    <source>
        <dbReference type="EMBL" id="SSX31493.1"/>
    </source>
</evidence>
<organism evidence="1">
    <name type="scientific">Culicoides sonorensis</name>
    <name type="common">Biting midge</name>
    <dbReference type="NCBI Taxonomy" id="179676"/>
    <lineage>
        <taxon>Eukaryota</taxon>
        <taxon>Metazoa</taxon>
        <taxon>Ecdysozoa</taxon>
        <taxon>Arthropoda</taxon>
        <taxon>Hexapoda</taxon>
        <taxon>Insecta</taxon>
        <taxon>Pterygota</taxon>
        <taxon>Neoptera</taxon>
        <taxon>Endopterygota</taxon>
        <taxon>Diptera</taxon>
        <taxon>Nematocera</taxon>
        <taxon>Chironomoidea</taxon>
        <taxon>Ceratopogonidae</taxon>
        <taxon>Ceratopogoninae</taxon>
        <taxon>Culicoides</taxon>
        <taxon>Monoculicoides</taxon>
    </lineage>
</organism>